<sequence length="146" mass="16335">MRQTAMGEGKGPRLGYLSRTMLSSLYRTLLAPTNCEGQPGPDTTLQKFVGVFNSSPVCRATLKNELRHIIIKGAFKAWKPSASDTPTSVVPRDLFYQDITAPVLHELSQQFFSSFETVTPVPPSLNELYRQYDTCTILWYNVVADT</sequence>
<proteinExistence type="predicted"/>
<dbReference type="Proteomes" id="UP000054266">
    <property type="component" value="Unassembled WGS sequence"/>
</dbReference>
<reference evidence="1 2" key="1">
    <citation type="submission" date="2015-01" db="EMBL/GenBank/DDBJ databases">
        <title>The Genome Sequence of Capronia semiimmersa CBS27337.</title>
        <authorList>
            <consortium name="The Broad Institute Genomics Platform"/>
            <person name="Cuomo C."/>
            <person name="de Hoog S."/>
            <person name="Gorbushina A."/>
            <person name="Stielow B."/>
            <person name="Teixiera M."/>
            <person name="Abouelleil A."/>
            <person name="Chapman S.B."/>
            <person name="Priest M."/>
            <person name="Young S.K."/>
            <person name="Wortman J."/>
            <person name="Nusbaum C."/>
            <person name="Birren B."/>
        </authorList>
    </citation>
    <scope>NUCLEOTIDE SEQUENCE [LARGE SCALE GENOMIC DNA]</scope>
    <source>
        <strain evidence="1 2">CBS 27337</strain>
    </source>
</reference>
<dbReference type="HOGENOM" id="CLU_1777229_0_0_1"/>
<evidence type="ECO:0000313" key="2">
    <source>
        <dbReference type="Proteomes" id="UP000054266"/>
    </source>
</evidence>
<accession>A0A0D2FX22</accession>
<gene>
    <name evidence="1" type="ORF">PV04_01149</name>
</gene>
<dbReference type="AlphaFoldDB" id="A0A0D2FX22"/>
<keyword evidence="2" id="KW-1185">Reference proteome</keyword>
<evidence type="ECO:0000313" key="1">
    <source>
        <dbReference type="EMBL" id="KIW72993.1"/>
    </source>
</evidence>
<organism evidence="1 2">
    <name type="scientific">Phialophora macrospora</name>
    <dbReference type="NCBI Taxonomy" id="1851006"/>
    <lineage>
        <taxon>Eukaryota</taxon>
        <taxon>Fungi</taxon>
        <taxon>Dikarya</taxon>
        <taxon>Ascomycota</taxon>
        <taxon>Pezizomycotina</taxon>
        <taxon>Eurotiomycetes</taxon>
        <taxon>Chaetothyriomycetidae</taxon>
        <taxon>Chaetothyriales</taxon>
        <taxon>Herpotrichiellaceae</taxon>
        <taxon>Phialophora</taxon>
    </lineage>
</organism>
<dbReference type="EMBL" id="KN846956">
    <property type="protein sequence ID" value="KIW72993.1"/>
    <property type="molecule type" value="Genomic_DNA"/>
</dbReference>
<protein>
    <submittedName>
        <fullName evidence="1">Uncharacterized protein</fullName>
    </submittedName>
</protein>
<name>A0A0D2FX22_9EURO</name>